<proteinExistence type="predicted"/>
<dbReference type="EMBL" id="JBHSRF010000042">
    <property type="protein sequence ID" value="MFC6084401.1"/>
    <property type="molecule type" value="Genomic_DNA"/>
</dbReference>
<organism evidence="2 3">
    <name type="scientific">Sphaerisporangium aureirubrum</name>
    <dbReference type="NCBI Taxonomy" id="1544736"/>
    <lineage>
        <taxon>Bacteria</taxon>
        <taxon>Bacillati</taxon>
        <taxon>Actinomycetota</taxon>
        <taxon>Actinomycetes</taxon>
        <taxon>Streptosporangiales</taxon>
        <taxon>Streptosporangiaceae</taxon>
        <taxon>Sphaerisporangium</taxon>
    </lineage>
</organism>
<accession>A0ABW1NMK8</accession>
<evidence type="ECO:0000313" key="2">
    <source>
        <dbReference type="EMBL" id="MFC6084401.1"/>
    </source>
</evidence>
<dbReference type="RefSeq" id="WP_380757419.1">
    <property type="nucleotide sequence ID" value="NZ_JBHSRF010000042.1"/>
</dbReference>
<evidence type="ECO:0000259" key="1">
    <source>
        <dbReference type="Pfam" id="PF04149"/>
    </source>
</evidence>
<keyword evidence="3" id="KW-1185">Reference proteome</keyword>
<protein>
    <submittedName>
        <fullName evidence="2">DUF397 domain-containing protein</fullName>
    </submittedName>
</protein>
<reference evidence="3" key="1">
    <citation type="journal article" date="2019" name="Int. J. Syst. Evol. Microbiol.">
        <title>The Global Catalogue of Microorganisms (GCM) 10K type strain sequencing project: providing services to taxonomists for standard genome sequencing and annotation.</title>
        <authorList>
            <consortium name="The Broad Institute Genomics Platform"/>
            <consortium name="The Broad Institute Genome Sequencing Center for Infectious Disease"/>
            <person name="Wu L."/>
            <person name="Ma J."/>
        </authorList>
    </citation>
    <scope>NUCLEOTIDE SEQUENCE [LARGE SCALE GENOMIC DNA]</scope>
    <source>
        <strain evidence="3">JCM 30346</strain>
    </source>
</reference>
<gene>
    <name evidence="2" type="ORF">ACFP1K_24810</name>
</gene>
<sequence>MDQPSVRWRRSTRSATTGGECVEVAVVRGVGPAGGPVYMVRDSKRSRGPVLTVTWGGWAAFVRGVKTGRITG</sequence>
<comment type="caution">
    <text evidence="2">The sequence shown here is derived from an EMBL/GenBank/DDBJ whole genome shotgun (WGS) entry which is preliminary data.</text>
</comment>
<feature type="domain" description="DUF397" evidence="1">
    <location>
        <begin position="7"/>
        <end position="66"/>
    </location>
</feature>
<dbReference type="Proteomes" id="UP001596137">
    <property type="component" value="Unassembled WGS sequence"/>
</dbReference>
<name>A0ABW1NMK8_9ACTN</name>
<evidence type="ECO:0000313" key="3">
    <source>
        <dbReference type="Proteomes" id="UP001596137"/>
    </source>
</evidence>
<dbReference type="Pfam" id="PF04149">
    <property type="entry name" value="DUF397"/>
    <property type="match status" value="1"/>
</dbReference>
<dbReference type="InterPro" id="IPR007278">
    <property type="entry name" value="DUF397"/>
</dbReference>